<dbReference type="KEGG" id="vg:55811015"/>
<reference evidence="1 2" key="1">
    <citation type="submission" date="2018-08" db="EMBL/GenBank/DDBJ databases">
        <authorList>
            <person name="Edupali M."/>
            <person name="Eltaeb M."/>
            <person name="Griswold I."/>
            <person name="Han P."/>
            <person name="Iszauk E."/>
            <person name="Joshi S."/>
            <person name="Kim Y."/>
            <person name="Krakopolsky K."/>
            <person name="Kubyshko V."/>
            <person name="Lee J."/>
            <person name="Lee N.Y."/>
            <person name="Lumaj G."/>
            <person name="Muskovitz J."/>
            <person name="Ning J."/>
            <person name="Noll E."/>
            <person name="Persaud B."/>
            <person name="Shankar N."/>
            <person name="Shim K."/>
            <person name="Srinivasan C."/>
            <person name="Yoon I."/>
            <person name="Zhang S."/>
            <person name="Ziausyte U."/>
            <person name="Jarvik J.W."/>
            <person name="Mcguier N."/>
            <person name="Lopez A.J."/>
            <person name="Garlena R.A."/>
            <person name="Russell D.A."/>
            <person name="Pope W.H."/>
            <person name="Jacobs-Sera D."/>
            <person name="Hatfull G.F."/>
        </authorList>
    </citation>
    <scope>NUCLEOTIDE SEQUENCE [LARGE SCALE GENOMIC DNA]</scope>
</reference>
<dbReference type="GeneID" id="55811015"/>
<protein>
    <submittedName>
        <fullName evidence="1">Uncharacterized protein</fullName>
    </submittedName>
</protein>
<evidence type="ECO:0000313" key="2">
    <source>
        <dbReference type="Proteomes" id="UP000278416"/>
    </source>
</evidence>
<keyword evidence="2" id="KW-1185">Reference proteome</keyword>
<dbReference type="RefSeq" id="YP_009881742.1">
    <property type="nucleotide sequence ID" value="NC_049442.1"/>
</dbReference>
<accession>A0A386K8M4</accession>
<sequence>MSAVLEVLKAHPDWNYGPAPEGRNGVAKCAGPGCEWEAVSPPLTTRVEDLHRAHVAEEIARLDAPVELKTEPLNTYSTQREEMLRGFNADVAGGKLTLVHDKGLHRYLTFRPRSGNFCWFDIITSPGQLTIRGDMGDYMFAREPDMLRDFFHRNVNPSYWAEKVLAQDVNSPVREYSLDRYKASVLHDFWHAREDYTPADAKELWREIRTSGPLNDYADYLHPNGAINELETFSSEVAKDFRFDTHGYDDFEDYGHHFLWCCHAVLFAARAYREHDKAKTLEGAES</sequence>
<dbReference type="Proteomes" id="UP000278416">
    <property type="component" value="Segment"/>
</dbReference>
<proteinExistence type="predicted"/>
<gene>
    <name evidence="1" type="primary">69</name>
    <name evidence="1" type="ORF">KBurrousTX_69</name>
</gene>
<name>A0A386K8M4_9CAUD</name>
<evidence type="ECO:0000313" key="1">
    <source>
        <dbReference type="EMBL" id="AYD81563.1"/>
    </source>
</evidence>
<dbReference type="EMBL" id="MH744419">
    <property type="protein sequence ID" value="AYD81563.1"/>
    <property type="molecule type" value="Genomic_DNA"/>
</dbReference>
<organism evidence="1 2">
    <name type="scientific">Arthrobacter phage KBurrousTX</name>
    <dbReference type="NCBI Taxonomy" id="2315608"/>
    <lineage>
        <taxon>Viruses</taxon>
        <taxon>Duplodnaviria</taxon>
        <taxon>Heunggongvirae</taxon>
        <taxon>Uroviricota</taxon>
        <taxon>Caudoviricetes</taxon>
        <taxon>Klausavirus</taxon>
        <taxon>Klausavirus kburrousTX</taxon>
    </lineage>
</organism>